<dbReference type="InterPro" id="IPR018253">
    <property type="entry name" value="DnaJ_domain_CS"/>
</dbReference>
<keyword evidence="7" id="KW-0732">Signal</keyword>
<evidence type="ECO:0000256" key="2">
    <source>
        <dbReference type="ARBA" id="ARBA00040158"/>
    </source>
</evidence>
<dbReference type="Pfam" id="PF00226">
    <property type="entry name" value="DnaJ"/>
    <property type="match status" value="1"/>
</dbReference>
<protein>
    <recommendedName>
        <fullName evidence="2">DnaJ homolog subfamily B member 9</fullName>
    </recommendedName>
    <alternativeName>
        <fullName evidence="3">Endoplasmic reticulum DNA J domain-containing protein 4</fullName>
    </alternativeName>
</protein>
<dbReference type="GO" id="GO:0051787">
    <property type="term" value="F:misfolded protein binding"/>
    <property type="evidence" value="ECO:0007669"/>
    <property type="project" value="TreeGrafter"/>
</dbReference>
<evidence type="ECO:0000256" key="5">
    <source>
        <dbReference type="ARBA" id="ARBA00046365"/>
    </source>
</evidence>
<dbReference type="SMART" id="SM00271">
    <property type="entry name" value="DnaJ"/>
    <property type="match status" value="1"/>
</dbReference>
<dbReference type="SUPFAM" id="SSF46565">
    <property type="entry name" value="Chaperone J-domain"/>
    <property type="match status" value="1"/>
</dbReference>
<evidence type="ECO:0000256" key="7">
    <source>
        <dbReference type="SAM" id="SignalP"/>
    </source>
</evidence>
<keyword evidence="1" id="KW-0143">Chaperone</keyword>
<dbReference type="PROSITE" id="PS00636">
    <property type="entry name" value="DNAJ_1"/>
    <property type="match status" value="1"/>
</dbReference>
<sequence length="262" mass="30110">MQCARLLLLSAVYTVCQLGLVLAAARDYYEILGVKKGCSDRDIKRAFRKLALKYHPDKVGKDKKAEAEKKFVEIAKAYEVLSDADKRKKYDQFGHAAFENNGGNGGNGFHGGFDFNFDDFFKGFDAHFHSHQGGHHHHHNQNGGPHTFNFNFGDHSGFFDFDDIFSDWDDDFHQQQHQQFHHHHHHHQHPQHHHHHQGFNGGESMFGNGFDMFDDDMFFDNGPSHQHHHTHTQRTMHSQGGQTCRTVTKRVGNMVTTHTVCS</sequence>
<dbReference type="InterPro" id="IPR036869">
    <property type="entry name" value="J_dom_sf"/>
</dbReference>
<dbReference type="PANTHER" id="PTHR44360">
    <property type="entry name" value="DNAJ HOMOLOG SUBFAMILY B MEMBER 9"/>
    <property type="match status" value="1"/>
</dbReference>
<dbReference type="Proteomes" id="UP000085678">
    <property type="component" value="Unplaced"/>
</dbReference>
<feature type="compositionally biased region" description="Basic residues" evidence="6">
    <location>
        <begin position="225"/>
        <end position="234"/>
    </location>
</feature>
<dbReference type="Gene3D" id="1.10.287.110">
    <property type="entry name" value="DnaJ domain"/>
    <property type="match status" value="1"/>
</dbReference>
<dbReference type="AlphaFoldDB" id="A0A1S3K322"/>
<comment type="subunit">
    <text evidence="5">Interacts with HSPA5/BiP; interaction is direct. Interacts with ERN1/IRE1 (via the luminal region). Interacts with DERL1.</text>
</comment>
<evidence type="ECO:0000256" key="1">
    <source>
        <dbReference type="ARBA" id="ARBA00023186"/>
    </source>
</evidence>
<feature type="domain" description="J" evidence="8">
    <location>
        <begin position="27"/>
        <end position="94"/>
    </location>
</feature>
<evidence type="ECO:0000313" key="10">
    <source>
        <dbReference type="RefSeq" id="XP_013416814.1"/>
    </source>
</evidence>
<evidence type="ECO:0000256" key="6">
    <source>
        <dbReference type="SAM" id="MobiDB-lite"/>
    </source>
</evidence>
<gene>
    <name evidence="10" type="primary">LOC106178245</name>
</gene>
<feature type="region of interest" description="Disordered" evidence="6">
    <location>
        <begin position="178"/>
        <end position="198"/>
    </location>
</feature>
<feature type="region of interest" description="Disordered" evidence="6">
    <location>
        <begin position="224"/>
        <end position="243"/>
    </location>
</feature>
<dbReference type="OrthoDB" id="10250354at2759"/>
<dbReference type="InterPro" id="IPR051948">
    <property type="entry name" value="Hsp70_co-chaperone_J-domain"/>
</dbReference>
<dbReference type="STRING" id="7574.A0A1S3K322"/>
<evidence type="ECO:0000256" key="4">
    <source>
        <dbReference type="ARBA" id="ARBA00045428"/>
    </source>
</evidence>
<feature type="chain" id="PRO_5010339046" description="DnaJ homolog subfamily B member 9" evidence="7">
    <location>
        <begin position="24"/>
        <end position="262"/>
    </location>
</feature>
<accession>A0A1S3K322</accession>
<organism evidence="9 10">
    <name type="scientific">Lingula anatina</name>
    <name type="common">Brachiopod</name>
    <name type="synonym">Lingula unguis</name>
    <dbReference type="NCBI Taxonomy" id="7574"/>
    <lineage>
        <taxon>Eukaryota</taxon>
        <taxon>Metazoa</taxon>
        <taxon>Spiralia</taxon>
        <taxon>Lophotrochozoa</taxon>
        <taxon>Brachiopoda</taxon>
        <taxon>Linguliformea</taxon>
        <taxon>Lingulata</taxon>
        <taxon>Lingulida</taxon>
        <taxon>Linguloidea</taxon>
        <taxon>Lingulidae</taxon>
        <taxon>Lingula</taxon>
    </lineage>
</organism>
<dbReference type="GO" id="GO:0036503">
    <property type="term" value="P:ERAD pathway"/>
    <property type="evidence" value="ECO:0007669"/>
    <property type="project" value="TreeGrafter"/>
</dbReference>
<dbReference type="GeneID" id="106178245"/>
<dbReference type="RefSeq" id="XP_013416814.1">
    <property type="nucleotide sequence ID" value="XM_013561360.1"/>
</dbReference>
<dbReference type="InParanoid" id="A0A1S3K322"/>
<evidence type="ECO:0000259" key="8">
    <source>
        <dbReference type="PROSITE" id="PS50076"/>
    </source>
</evidence>
<dbReference type="GO" id="GO:0005783">
    <property type="term" value="C:endoplasmic reticulum"/>
    <property type="evidence" value="ECO:0007669"/>
    <property type="project" value="TreeGrafter"/>
</dbReference>
<dbReference type="PANTHER" id="PTHR44360:SF1">
    <property type="entry name" value="DNAJ HOMOLOG SUBFAMILY B MEMBER 9"/>
    <property type="match status" value="1"/>
</dbReference>
<dbReference type="InterPro" id="IPR001623">
    <property type="entry name" value="DnaJ_domain"/>
</dbReference>
<proteinExistence type="predicted"/>
<comment type="function">
    <text evidence="4">Co-chaperone for Hsp70 protein HSPA5/BiP that acts as a key repressor of the ERN1/IRE1-mediated unfolded protein response (UPR). J domain-containing co-chaperones stimulate the ATPase activity of Hsp70 proteins and are required for efficient substrate recognition by Hsp70 proteins. In the unstressed endoplasmic reticulum, interacts with the luminal region of ERN1/IRE1 and selectively recruits HSPA5/BiP: HSPA5/BiP disrupts the dimerization of the active ERN1/IRE1 luminal region, thereby inactivating ERN1/IRE1. Also involved in endoplasmic reticulum-associated degradation (ERAD) of misfolded proteins. Required for survival of B-cell progenitors and normal antibody production.</text>
</comment>
<dbReference type="KEGG" id="lak:106178245"/>
<dbReference type="PROSITE" id="PS50076">
    <property type="entry name" value="DNAJ_2"/>
    <property type="match status" value="1"/>
</dbReference>
<evidence type="ECO:0000256" key="3">
    <source>
        <dbReference type="ARBA" id="ARBA00041533"/>
    </source>
</evidence>
<dbReference type="GO" id="GO:0051087">
    <property type="term" value="F:protein-folding chaperone binding"/>
    <property type="evidence" value="ECO:0007669"/>
    <property type="project" value="TreeGrafter"/>
</dbReference>
<dbReference type="CDD" id="cd06257">
    <property type="entry name" value="DnaJ"/>
    <property type="match status" value="1"/>
</dbReference>
<reference evidence="10" key="1">
    <citation type="submission" date="2025-08" db="UniProtKB">
        <authorList>
            <consortium name="RefSeq"/>
        </authorList>
    </citation>
    <scope>IDENTIFICATION</scope>
    <source>
        <tissue evidence="10">Gonads</tissue>
    </source>
</reference>
<dbReference type="PRINTS" id="PR00625">
    <property type="entry name" value="JDOMAIN"/>
</dbReference>
<keyword evidence="9" id="KW-1185">Reference proteome</keyword>
<feature type="compositionally biased region" description="Basic residues" evidence="6">
    <location>
        <begin position="179"/>
        <end position="197"/>
    </location>
</feature>
<feature type="signal peptide" evidence="7">
    <location>
        <begin position="1"/>
        <end position="23"/>
    </location>
</feature>
<evidence type="ECO:0000313" key="9">
    <source>
        <dbReference type="Proteomes" id="UP000085678"/>
    </source>
</evidence>
<name>A0A1S3K322_LINAN</name>